<protein>
    <submittedName>
        <fullName evidence="1">Uncharacterized protein</fullName>
    </submittedName>
</protein>
<proteinExistence type="predicted"/>
<evidence type="ECO:0000313" key="1">
    <source>
        <dbReference type="EMBL" id="KFB71083.1"/>
    </source>
</evidence>
<dbReference type="AlphaFoldDB" id="A0A080LS19"/>
<accession>A0A080LS19</accession>
<reference evidence="1 2" key="1">
    <citation type="submission" date="2014-02" db="EMBL/GenBank/DDBJ databases">
        <title>Expanding our view of genomic diversity in Candidatus Accumulibacter clades.</title>
        <authorList>
            <person name="Skennerton C.T."/>
            <person name="Barr J.J."/>
            <person name="Slater F.R."/>
            <person name="Bond P.L."/>
            <person name="Tyson G.W."/>
        </authorList>
    </citation>
    <scope>NUCLEOTIDE SEQUENCE [LARGE SCALE GENOMIC DNA]</scope>
    <source>
        <strain evidence="2">BA-91</strain>
    </source>
</reference>
<organism evidence="1 2">
    <name type="scientific">Candidatus Accumulibacter phosphatis</name>
    <dbReference type="NCBI Taxonomy" id="327160"/>
    <lineage>
        <taxon>Bacteria</taxon>
        <taxon>Pseudomonadati</taxon>
        <taxon>Pseudomonadota</taxon>
        <taxon>Betaproteobacteria</taxon>
        <taxon>Candidatus Accumulibacter</taxon>
    </lineage>
</organism>
<sequence length="122" mass="13625">MDHAQAGIVAFHDHVEENHRNFFRHPQQGHGLGSRTGMKQGEWAIEDDDVGESEARRFMHARIVVHHQDSPRTCCPLAITPRPIFLDEDQLVIQIVHCSLLSVAKGMVTDGQVRSTGPRNAA</sequence>
<gene>
    <name evidence="1" type="ORF">AW09_003811</name>
</gene>
<dbReference type="EMBL" id="JDVG02000600">
    <property type="protein sequence ID" value="KFB71083.1"/>
    <property type="molecule type" value="Genomic_DNA"/>
</dbReference>
<evidence type="ECO:0000313" key="2">
    <source>
        <dbReference type="Proteomes" id="UP000020077"/>
    </source>
</evidence>
<dbReference type="Proteomes" id="UP000020077">
    <property type="component" value="Unassembled WGS sequence"/>
</dbReference>
<name>A0A080LS19_9PROT</name>
<comment type="caution">
    <text evidence="1">The sequence shown here is derived from an EMBL/GenBank/DDBJ whole genome shotgun (WGS) entry which is preliminary data.</text>
</comment>